<dbReference type="InterPro" id="IPR016187">
    <property type="entry name" value="CTDL_fold"/>
</dbReference>
<evidence type="ECO:0008006" key="3">
    <source>
        <dbReference type="Google" id="ProtNLM"/>
    </source>
</evidence>
<evidence type="ECO:0000313" key="2">
    <source>
        <dbReference type="Proteomes" id="UP001149822"/>
    </source>
</evidence>
<sequence length="455" mass="47994">MPSPHRTPEPTIPRVLTRALGWGDLVTRLLAAGWSPLDPPTEPGPVEWRMGAATLWILRDLATRNLVMRHGRDAIVPAGLAIMRPDEIIGLARSANALDRLAAAQAAEGSDPHVAAVCALAWIADPELAMVERALATLERLGGDPAPAAALFAVPGWRREKLQVMRRWMRDRPADPTWVESALARALADPDWEIAVTAMLAAGTLRLTGLARAVAHIRLPQTRAEGVTQDEAHMILALRDAVLRGLGGPAGKALPLGVEAVLDGDPDGLPPSLRDTAAALGQPLPVGTPPEPAPGITFGPAGPALADCTLLTWVPPGTYRLGTVLAPRGTVPNPPHRLTLDRGFYIDSVPRPPVTFAAAQAEARRLGGSLPTPDQWEMATRGADGRRYPWGMNAGMPGDLSPLGLAGLTRGPGEWLDPGPDARPLIAGGAASPVPANRLPALASESRSHRVVFML</sequence>
<organism evidence="1 2">
    <name type="scientific">Paracoccus benzoatiresistens</name>
    <dbReference type="NCBI Taxonomy" id="2997341"/>
    <lineage>
        <taxon>Bacteria</taxon>
        <taxon>Pseudomonadati</taxon>
        <taxon>Pseudomonadota</taxon>
        <taxon>Alphaproteobacteria</taxon>
        <taxon>Rhodobacterales</taxon>
        <taxon>Paracoccaceae</taxon>
        <taxon>Paracoccus</taxon>
    </lineage>
</organism>
<reference evidence="1" key="1">
    <citation type="submission" date="2022-12" db="EMBL/GenBank/DDBJ databases">
        <title>Paracoccus sp. EF6 isolated from a lake water.</title>
        <authorList>
            <person name="Liu H."/>
        </authorList>
    </citation>
    <scope>NUCLEOTIDE SEQUENCE</scope>
    <source>
        <strain evidence="1">EF6</strain>
    </source>
</reference>
<dbReference type="SUPFAM" id="SSF56436">
    <property type="entry name" value="C-type lectin-like"/>
    <property type="match status" value="1"/>
</dbReference>
<protein>
    <recommendedName>
        <fullName evidence="3">Sulfatase-modifying factor enzyme domain-containing protein</fullName>
    </recommendedName>
</protein>
<dbReference type="InterPro" id="IPR042095">
    <property type="entry name" value="SUMF_sf"/>
</dbReference>
<dbReference type="EMBL" id="JAPTYD010000017">
    <property type="protein sequence ID" value="MCZ0962499.1"/>
    <property type="molecule type" value="Genomic_DNA"/>
</dbReference>
<gene>
    <name evidence="1" type="ORF">OU682_12805</name>
</gene>
<dbReference type="Proteomes" id="UP001149822">
    <property type="component" value="Unassembled WGS sequence"/>
</dbReference>
<dbReference type="RefSeq" id="WP_268942524.1">
    <property type="nucleotide sequence ID" value="NZ_JAPTYD010000017.1"/>
</dbReference>
<evidence type="ECO:0000313" key="1">
    <source>
        <dbReference type="EMBL" id="MCZ0962499.1"/>
    </source>
</evidence>
<comment type="caution">
    <text evidence="1">The sequence shown here is derived from an EMBL/GenBank/DDBJ whole genome shotgun (WGS) entry which is preliminary data.</text>
</comment>
<dbReference type="Gene3D" id="3.90.1580.10">
    <property type="entry name" value="paralog of FGE (formylglycine-generating enzyme)"/>
    <property type="match status" value="1"/>
</dbReference>
<name>A0ABT4J6H6_9RHOB</name>
<proteinExistence type="predicted"/>
<accession>A0ABT4J6H6</accession>
<keyword evidence="2" id="KW-1185">Reference proteome</keyword>